<proteinExistence type="inferred from homology"/>
<accession>A0A9P4QFD7</accession>
<dbReference type="EMBL" id="MU003774">
    <property type="protein sequence ID" value="KAF2723829.1"/>
    <property type="molecule type" value="Genomic_DNA"/>
</dbReference>
<comment type="caution">
    <text evidence="2">The sequence shown here is derived from an EMBL/GenBank/DDBJ whole genome shotgun (WGS) entry which is preliminary data.</text>
</comment>
<name>A0A9P4QFD7_9PEZI</name>
<dbReference type="Pfam" id="PF01875">
    <property type="entry name" value="Memo"/>
    <property type="match status" value="1"/>
</dbReference>
<protein>
    <submittedName>
        <fullName evidence="2">UPF0103-domain-containing protein</fullName>
    </submittedName>
</protein>
<dbReference type="NCBIfam" id="TIGR04336">
    <property type="entry name" value="AmmeMemoSam_B"/>
    <property type="match status" value="1"/>
</dbReference>
<evidence type="ECO:0000256" key="1">
    <source>
        <dbReference type="ARBA" id="ARBA00006315"/>
    </source>
</evidence>
<sequence length="450" mass="49826">MSNSISYRVREASHAGSWYSANKSQLDSQLEGWLAAAKASVPLECIGPLSSKDGEQGKVDTLPVTGGRVVIAPHAGYAYSGPAAGFAYSAWDVSKARRLTGRDSRKKVFLLGPSHHHYLSRAALSRCTSYETPLGDLAVDRETTDQLYQTGAFEWMDINVDEAEHSLEMHLPYIYKILSSTFGTQLPPLVPIMIGNTSARTERAIGQILEPYLSDPSTAWVVSSDFAHWGSRFGYTYYRDASGRATDLRSSASDPKSPPIHESIRNVDFECMGACETGSHGAWLEVLDETRNTVCGRHPIGVVMCAIEEVVKKRREEDEDGGDGKFKFVRYERSSQRRSKLANYHVEESSIDIVTRFQPSRHRATQALNLGSLYALQAYARSCYGITRLPSAHIRLEEAQIGLYSGLHGRTCVLQTFAAGCIQRLRNVHVGSKPLRNEQEQITKINKSSA</sequence>
<evidence type="ECO:0000313" key="3">
    <source>
        <dbReference type="Proteomes" id="UP000799441"/>
    </source>
</evidence>
<dbReference type="InterPro" id="IPR002737">
    <property type="entry name" value="MEMO1_fam"/>
</dbReference>
<dbReference type="PANTHER" id="PTHR11060:SF0">
    <property type="entry name" value="PROTEIN MEMO1"/>
    <property type="match status" value="1"/>
</dbReference>
<dbReference type="PANTHER" id="PTHR11060">
    <property type="entry name" value="PROTEIN MEMO1"/>
    <property type="match status" value="1"/>
</dbReference>
<dbReference type="AlphaFoldDB" id="A0A9P4QFD7"/>
<reference evidence="2" key="1">
    <citation type="journal article" date="2020" name="Stud. Mycol.">
        <title>101 Dothideomycetes genomes: a test case for predicting lifestyles and emergence of pathogens.</title>
        <authorList>
            <person name="Haridas S."/>
            <person name="Albert R."/>
            <person name="Binder M."/>
            <person name="Bloem J."/>
            <person name="Labutti K."/>
            <person name="Salamov A."/>
            <person name="Andreopoulos B."/>
            <person name="Baker S."/>
            <person name="Barry K."/>
            <person name="Bills G."/>
            <person name="Bluhm B."/>
            <person name="Cannon C."/>
            <person name="Castanera R."/>
            <person name="Culley D."/>
            <person name="Daum C."/>
            <person name="Ezra D."/>
            <person name="Gonzalez J."/>
            <person name="Henrissat B."/>
            <person name="Kuo A."/>
            <person name="Liang C."/>
            <person name="Lipzen A."/>
            <person name="Lutzoni F."/>
            <person name="Magnuson J."/>
            <person name="Mondo S."/>
            <person name="Nolan M."/>
            <person name="Ohm R."/>
            <person name="Pangilinan J."/>
            <person name="Park H.-J."/>
            <person name="Ramirez L."/>
            <person name="Alfaro M."/>
            <person name="Sun H."/>
            <person name="Tritt A."/>
            <person name="Yoshinaga Y."/>
            <person name="Zwiers L.-H."/>
            <person name="Turgeon B."/>
            <person name="Goodwin S."/>
            <person name="Spatafora J."/>
            <person name="Crous P."/>
            <person name="Grigoriev I."/>
        </authorList>
    </citation>
    <scope>NUCLEOTIDE SEQUENCE</scope>
    <source>
        <strain evidence="2">CBS 116435</strain>
    </source>
</reference>
<evidence type="ECO:0000313" key="2">
    <source>
        <dbReference type="EMBL" id="KAF2723829.1"/>
    </source>
</evidence>
<dbReference type="HAMAP" id="MF_00055">
    <property type="entry name" value="MEMO1"/>
    <property type="match status" value="1"/>
</dbReference>
<dbReference type="OrthoDB" id="417112at2759"/>
<dbReference type="CDD" id="cd07361">
    <property type="entry name" value="MEMO_like"/>
    <property type="match status" value="1"/>
</dbReference>
<keyword evidence="3" id="KW-1185">Reference proteome</keyword>
<dbReference type="Proteomes" id="UP000799441">
    <property type="component" value="Unassembled WGS sequence"/>
</dbReference>
<comment type="similarity">
    <text evidence="1">Belongs to the MEMO1 family.</text>
</comment>
<organism evidence="2 3">
    <name type="scientific">Polychaeton citri CBS 116435</name>
    <dbReference type="NCBI Taxonomy" id="1314669"/>
    <lineage>
        <taxon>Eukaryota</taxon>
        <taxon>Fungi</taxon>
        <taxon>Dikarya</taxon>
        <taxon>Ascomycota</taxon>
        <taxon>Pezizomycotina</taxon>
        <taxon>Dothideomycetes</taxon>
        <taxon>Dothideomycetidae</taxon>
        <taxon>Capnodiales</taxon>
        <taxon>Capnodiaceae</taxon>
        <taxon>Polychaeton</taxon>
    </lineage>
</organism>
<dbReference type="Gene3D" id="3.40.830.10">
    <property type="entry name" value="LigB-like"/>
    <property type="match status" value="1"/>
</dbReference>
<gene>
    <name evidence="2" type="ORF">K431DRAFT_324634</name>
</gene>